<dbReference type="EMBL" id="PGOL01000363">
    <property type="protein sequence ID" value="PKI71631.1"/>
    <property type="molecule type" value="Genomic_DNA"/>
</dbReference>
<dbReference type="PANTHER" id="PTHR36364:SF1">
    <property type="entry name" value="OS03G0203000 PROTEIN"/>
    <property type="match status" value="1"/>
</dbReference>
<evidence type="ECO:0000313" key="2">
    <source>
        <dbReference type="EMBL" id="OWM64785.1"/>
    </source>
</evidence>
<dbReference type="GeneID" id="116203816"/>
<reference evidence="4" key="1">
    <citation type="journal article" date="2017" name="Plant J.">
        <title>The pomegranate (Punica granatum L.) genome and the genomics of punicalagin biosynthesis.</title>
        <authorList>
            <person name="Qin G."/>
            <person name="Xu C."/>
            <person name="Ming R."/>
            <person name="Tang H."/>
            <person name="Guyot R."/>
            <person name="Kramer E.M."/>
            <person name="Hu Y."/>
            <person name="Yi X."/>
            <person name="Qi Y."/>
            <person name="Xu X."/>
            <person name="Gao Z."/>
            <person name="Pan H."/>
            <person name="Jian J."/>
            <person name="Tian Y."/>
            <person name="Yue Z."/>
            <person name="Xu Y."/>
        </authorList>
    </citation>
    <scope>NUCLEOTIDE SEQUENCE [LARGE SCALE GENOMIC DNA]</scope>
    <source>
        <strain evidence="4">cv. Dabenzi</strain>
    </source>
</reference>
<dbReference type="AlphaFoldDB" id="A0A218VWD2"/>
<dbReference type="Proteomes" id="UP000197138">
    <property type="component" value="Unassembled WGS sequence"/>
</dbReference>
<sequence>MLEDDMRKTPLRDLQITNIPPVLSDLKIAAQSERAEAKTYCCCSNGKSEMSRREDRDSDPKRRRSRFDREPSPKRSRRDGKSMTGREPSDRNAGPREHVEQDEKHRRRLQDPLPLEAPPSTNAKVDSEPTSKESPKKGHGNSEGTKPSSGPTEVPRSRSYFQHDERNIAGSGGRSSSRRSTSDRGWWKDTRDQHVKASDRTMTNDSRRDDGSRRGDDDASVWRHDGFYEMEANPNPPHPPPALGARKRPAFREQKVPTEAQDVHKSKTEAVGPTSTGYSNERKEGRSRYSNHRERPERTFARDSARPNRREDLREGFVPRERFGGGNKNRGRDTSNGRQGYSRSGNNDVRIEKWKHDLFDEANRSPSPKNEEDRIAKIEALLAS</sequence>
<feature type="compositionally biased region" description="Basic and acidic residues" evidence="1">
    <location>
        <begin position="87"/>
        <end position="104"/>
    </location>
</feature>
<evidence type="ECO:0000313" key="3">
    <source>
        <dbReference type="EMBL" id="PKI71631.1"/>
    </source>
</evidence>
<gene>
    <name evidence="2" type="ORF">CDL15_Pgr028502</name>
    <name evidence="3" type="ORF">CRG98_007954</name>
</gene>
<evidence type="ECO:0000256" key="1">
    <source>
        <dbReference type="SAM" id="MobiDB-lite"/>
    </source>
</evidence>
<dbReference type="EMBL" id="MTKT01005739">
    <property type="protein sequence ID" value="OWM64785.1"/>
    <property type="molecule type" value="Genomic_DNA"/>
</dbReference>
<proteinExistence type="predicted"/>
<feature type="compositionally biased region" description="Polar residues" evidence="1">
    <location>
        <begin position="142"/>
        <end position="151"/>
    </location>
</feature>
<name>A0A218VWD2_PUNGR</name>
<feature type="compositionally biased region" description="Basic and acidic residues" evidence="1">
    <location>
        <begin position="180"/>
        <end position="199"/>
    </location>
</feature>
<feature type="compositionally biased region" description="Basic and acidic residues" evidence="1">
    <location>
        <begin position="250"/>
        <end position="268"/>
    </location>
</feature>
<evidence type="ECO:0000313" key="4">
    <source>
        <dbReference type="Proteomes" id="UP000197138"/>
    </source>
</evidence>
<feature type="compositionally biased region" description="Basic and acidic residues" evidence="1">
    <location>
        <begin position="349"/>
        <end position="377"/>
    </location>
</feature>
<accession>A0A218VWD2</accession>
<keyword evidence="5" id="KW-1185">Reference proteome</keyword>
<feature type="compositionally biased region" description="Basic and acidic residues" evidence="1">
    <location>
        <begin position="205"/>
        <end position="227"/>
    </location>
</feature>
<evidence type="ECO:0000313" key="5">
    <source>
        <dbReference type="Proteomes" id="UP000233551"/>
    </source>
</evidence>
<comment type="caution">
    <text evidence="2">The sequence shown here is derived from an EMBL/GenBank/DDBJ whole genome shotgun (WGS) entry which is preliminary data.</text>
</comment>
<feature type="compositionally biased region" description="Basic and acidic residues" evidence="1">
    <location>
        <begin position="280"/>
        <end position="323"/>
    </location>
</feature>
<feature type="region of interest" description="Disordered" evidence="1">
    <location>
        <begin position="1"/>
        <end position="20"/>
    </location>
</feature>
<dbReference type="PANTHER" id="PTHR36364">
    <property type="entry name" value="OS03G0203000 PROTEIN"/>
    <property type="match status" value="1"/>
</dbReference>
<dbReference type="GO" id="GO:0004386">
    <property type="term" value="F:helicase activity"/>
    <property type="evidence" value="ECO:0007669"/>
    <property type="project" value="UniProtKB-KW"/>
</dbReference>
<organism evidence="2 4">
    <name type="scientific">Punica granatum</name>
    <name type="common">Pomegranate</name>
    <dbReference type="NCBI Taxonomy" id="22663"/>
    <lineage>
        <taxon>Eukaryota</taxon>
        <taxon>Viridiplantae</taxon>
        <taxon>Streptophyta</taxon>
        <taxon>Embryophyta</taxon>
        <taxon>Tracheophyta</taxon>
        <taxon>Spermatophyta</taxon>
        <taxon>Magnoliopsida</taxon>
        <taxon>eudicotyledons</taxon>
        <taxon>Gunneridae</taxon>
        <taxon>Pentapetalae</taxon>
        <taxon>rosids</taxon>
        <taxon>malvids</taxon>
        <taxon>Myrtales</taxon>
        <taxon>Lythraceae</taxon>
        <taxon>Punica</taxon>
    </lineage>
</organism>
<reference evidence="3 5" key="3">
    <citation type="submission" date="2017-11" db="EMBL/GenBank/DDBJ databases">
        <title>De-novo sequencing of pomegranate (Punica granatum L.) genome.</title>
        <authorList>
            <person name="Akparov Z."/>
            <person name="Amiraslanov A."/>
            <person name="Hajiyeva S."/>
            <person name="Abbasov M."/>
            <person name="Kaur K."/>
            <person name="Hamwieh A."/>
            <person name="Solovyev V."/>
            <person name="Salamov A."/>
            <person name="Braich B."/>
            <person name="Kosarev P."/>
            <person name="Mahmoud A."/>
            <person name="Hajiyev E."/>
            <person name="Babayeva S."/>
            <person name="Izzatullayeva V."/>
            <person name="Mammadov A."/>
            <person name="Mammadov A."/>
            <person name="Sharifova S."/>
            <person name="Ojaghi J."/>
            <person name="Eynullazada K."/>
            <person name="Bayramov B."/>
            <person name="Abdulazimova A."/>
            <person name="Shahmuradov I."/>
        </authorList>
    </citation>
    <scope>NUCLEOTIDE SEQUENCE [LARGE SCALE GENOMIC DNA]</scope>
    <source>
        <strain evidence="3">AG2017</strain>
        <strain evidence="5">cv. AG2017</strain>
        <tissue evidence="3">Leaf</tissue>
    </source>
</reference>
<feature type="region of interest" description="Disordered" evidence="1">
    <location>
        <begin position="34"/>
        <end position="384"/>
    </location>
</feature>
<feature type="compositionally biased region" description="Polar residues" evidence="1">
    <location>
        <begin position="336"/>
        <end position="347"/>
    </location>
</feature>
<protein>
    <submittedName>
        <fullName evidence="2">Uncharacterized protein</fullName>
    </submittedName>
</protein>
<feature type="compositionally biased region" description="Basic and acidic residues" evidence="1">
    <location>
        <begin position="125"/>
        <end position="136"/>
    </location>
</feature>
<reference evidence="2" key="2">
    <citation type="submission" date="2017-06" db="EMBL/GenBank/DDBJ databases">
        <title>The pomegranate genome and the genomics of punicalagin biosynthesis.</title>
        <authorList>
            <person name="Xu C."/>
        </authorList>
    </citation>
    <scope>NUCLEOTIDE SEQUENCE [LARGE SCALE GENOMIC DNA]</scope>
    <source>
        <tissue evidence="2">Fresh leaf</tissue>
    </source>
</reference>
<dbReference type="OrthoDB" id="1920561at2759"/>
<feature type="compositionally biased region" description="Basic and acidic residues" evidence="1">
    <location>
        <begin position="1"/>
        <end position="11"/>
    </location>
</feature>
<dbReference type="Proteomes" id="UP000233551">
    <property type="component" value="Unassembled WGS sequence"/>
</dbReference>
<dbReference type="STRING" id="22663.A0A218VWD2"/>
<feature type="compositionally biased region" description="Basic and acidic residues" evidence="1">
    <location>
        <begin position="49"/>
        <end position="60"/>
    </location>
</feature>